<evidence type="ECO:0000313" key="2">
    <source>
        <dbReference type="EMBL" id="MBB6059614.1"/>
    </source>
</evidence>
<organism evidence="2 3">
    <name type="scientific">Hymenobacter luteus</name>
    <dbReference type="NCBI Taxonomy" id="1411122"/>
    <lineage>
        <taxon>Bacteria</taxon>
        <taxon>Pseudomonadati</taxon>
        <taxon>Bacteroidota</taxon>
        <taxon>Cytophagia</taxon>
        <taxon>Cytophagales</taxon>
        <taxon>Hymenobacteraceae</taxon>
        <taxon>Hymenobacter</taxon>
    </lineage>
</organism>
<name>A0A7W9T361_9BACT</name>
<protein>
    <submittedName>
        <fullName evidence="2">Gliding motility-associated-like protein</fullName>
    </submittedName>
</protein>
<keyword evidence="3" id="KW-1185">Reference proteome</keyword>
<reference evidence="2 3" key="1">
    <citation type="submission" date="2020-08" db="EMBL/GenBank/DDBJ databases">
        <title>Genomic Encyclopedia of Type Strains, Phase IV (KMG-IV): sequencing the most valuable type-strain genomes for metagenomic binning, comparative biology and taxonomic classification.</title>
        <authorList>
            <person name="Goeker M."/>
        </authorList>
    </citation>
    <scope>NUCLEOTIDE SEQUENCE [LARGE SCALE GENOMIC DNA]</scope>
    <source>
        <strain evidence="2 3">DSM 26718</strain>
    </source>
</reference>
<gene>
    <name evidence="2" type="ORF">HNQ93_002474</name>
</gene>
<dbReference type="EMBL" id="JACHGG010000003">
    <property type="protein sequence ID" value="MBB6059614.1"/>
    <property type="molecule type" value="Genomic_DNA"/>
</dbReference>
<feature type="region of interest" description="Disordered" evidence="1">
    <location>
        <begin position="91"/>
        <end position="110"/>
    </location>
</feature>
<dbReference type="InterPro" id="IPR026341">
    <property type="entry name" value="T9SS_type_B"/>
</dbReference>
<comment type="caution">
    <text evidence="2">The sequence shown here is derived from an EMBL/GenBank/DDBJ whole genome shotgun (WGS) entry which is preliminary data.</text>
</comment>
<sequence length="233" mass="25108">MLRASVAGGTWSGPAGSVSATGLFNVATAGPGQHLVRYHLGTGRCAAADSLTITVRPLLTPQLQPTGPLVLRCGTTSTELRLAAAPAPGSAVQWQQAPGPSGPWQPVSSTSNISWTATQAGWYRVQTTSDNCQAVSAPVQVRIEPLSARQIPNIFTPNADQVNDVFELRLPYARTFHLQIFDRWGRLIFTSRQYGNFWDGLGAADGVYYYLAKYTTDCDAAEQTVKGHVTLMR</sequence>
<dbReference type="NCBIfam" id="TIGR04131">
    <property type="entry name" value="Bac_Flav_CTERM"/>
    <property type="match status" value="1"/>
</dbReference>
<dbReference type="Proteomes" id="UP000532746">
    <property type="component" value="Unassembled WGS sequence"/>
</dbReference>
<evidence type="ECO:0000313" key="3">
    <source>
        <dbReference type="Proteomes" id="UP000532746"/>
    </source>
</evidence>
<evidence type="ECO:0000256" key="1">
    <source>
        <dbReference type="SAM" id="MobiDB-lite"/>
    </source>
</evidence>
<proteinExistence type="predicted"/>
<dbReference type="Pfam" id="PF13585">
    <property type="entry name" value="CHU_C"/>
    <property type="match status" value="1"/>
</dbReference>
<accession>A0A7W9T361</accession>
<dbReference type="AlphaFoldDB" id="A0A7W9T361"/>